<accession>A0AA35TPW5</accession>
<keyword evidence="3" id="KW-1185">Reference proteome</keyword>
<gene>
    <name evidence="2" type="ORF">GBAR_LOCUS28361</name>
</gene>
<evidence type="ECO:0000259" key="1">
    <source>
        <dbReference type="Pfam" id="PF12949"/>
    </source>
</evidence>
<dbReference type="InterPro" id="IPR025856">
    <property type="entry name" value="HeH/LEM_domain"/>
</dbReference>
<feature type="domain" description="HeH/LEM" evidence="1">
    <location>
        <begin position="36"/>
        <end position="62"/>
    </location>
</feature>
<protein>
    <recommendedName>
        <fullName evidence="1">HeH/LEM domain-containing protein</fullName>
    </recommendedName>
</protein>
<dbReference type="Pfam" id="PF12949">
    <property type="entry name" value="HeH"/>
    <property type="match status" value="1"/>
</dbReference>
<reference evidence="2" key="1">
    <citation type="submission" date="2023-03" db="EMBL/GenBank/DDBJ databases">
        <authorList>
            <person name="Steffen K."/>
            <person name="Cardenas P."/>
        </authorList>
    </citation>
    <scope>NUCLEOTIDE SEQUENCE</scope>
</reference>
<name>A0AA35TPW5_GEOBA</name>
<dbReference type="Proteomes" id="UP001174909">
    <property type="component" value="Unassembled WGS sequence"/>
</dbReference>
<organism evidence="2 3">
    <name type="scientific">Geodia barretti</name>
    <name type="common">Barrett's horny sponge</name>
    <dbReference type="NCBI Taxonomy" id="519541"/>
    <lineage>
        <taxon>Eukaryota</taxon>
        <taxon>Metazoa</taxon>
        <taxon>Porifera</taxon>
        <taxon>Demospongiae</taxon>
        <taxon>Heteroscleromorpha</taxon>
        <taxon>Tetractinellida</taxon>
        <taxon>Astrophorina</taxon>
        <taxon>Geodiidae</taxon>
        <taxon>Geodia</taxon>
    </lineage>
</organism>
<evidence type="ECO:0000313" key="3">
    <source>
        <dbReference type="Proteomes" id="UP001174909"/>
    </source>
</evidence>
<comment type="caution">
    <text evidence="2">The sequence shown here is derived from an EMBL/GenBank/DDBJ whole genome shotgun (WGS) entry which is preliminary data.</text>
</comment>
<proteinExistence type="predicted"/>
<evidence type="ECO:0000313" key="2">
    <source>
        <dbReference type="EMBL" id="CAI8051812.1"/>
    </source>
</evidence>
<dbReference type="CDD" id="cd12935">
    <property type="entry name" value="LEM_like"/>
    <property type="match status" value="1"/>
</dbReference>
<dbReference type="EMBL" id="CASHTH010003966">
    <property type="protein sequence ID" value="CAI8051812.1"/>
    <property type="molecule type" value="Genomic_DNA"/>
</dbReference>
<sequence length="84" mass="9419">MTAMMDPAPSTSGTAVVNVTLEEEDIEGEEPLDSKTVPQLRWWLLCHGIQVPSSEKKAALIERLFIKLHCINLLAQPHFTQTDF</sequence>
<dbReference type="AlphaFoldDB" id="A0AA35TPW5"/>